<protein>
    <submittedName>
        <fullName evidence="2">VOC family protein</fullName>
    </submittedName>
</protein>
<dbReference type="EMBL" id="CP098023">
    <property type="protein sequence ID" value="WKD50575.1"/>
    <property type="molecule type" value="Genomic_DNA"/>
</dbReference>
<evidence type="ECO:0000313" key="3">
    <source>
        <dbReference type="Proteomes" id="UP001321520"/>
    </source>
</evidence>
<gene>
    <name evidence="2" type="ORF">M8T91_03880</name>
</gene>
<evidence type="ECO:0000313" key="2">
    <source>
        <dbReference type="EMBL" id="WKD50575.1"/>
    </source>
</evidence>
<dbReference type="Gene3D" id="3.10.180.10">
    <property type="entry name" value="2,3-Dihydroxybiphenyl 1,2-Dioxygenase, domain 1"/>
    <property type="match status" value="1"/>
</dbReference>
<dbReference type="PROSITE" id="PS51819">
    <property type="entry name" value="VOC"/>
    <property type="match status" value="1"/>
</dbReference>
<organism evidence="2 3">
    <name type="scientific">Microbulbifer spongiae</name>
    <dbReference type="NCBI Taxonomy" id="2944933"/>
    <lineage>
        <taxon>Bacteria</taxon>
        <taxon>Pseudomonadati</taxon>
        <taxon>Pseudomonadota</taxon>
        <taxon>Gammaproteobacteria</taxon>
        <taxon>Cellvibrionales</taxon>
        <taxon>Microbulbiferaceae</taxon>
        <taxon>Microbulbifer</taxon>
    </lineage>
</organism>
<dbReference type="Proteomes" id="UP001321520">
    <property type="component" value="Chromosome"/>
</dbReference>
<dbReference type="PANTHER" id="PTHR41294:SF1">
    <property type="entry name" value="CADMIUM-INDUCED PROTEIN CADI"/>
    <property type="match status" value="1"/>
</dbReference>
<dbReference type="SUPFAM" id="SSF54593">
    <property type="entry name" value="Glyoxalase/Bleomycin resistance protein/Dihydroxybiphenyl dioxygenase"/>
    <property type="match status" value="1"/>
</dbReference>
<dbReference type="InterPro" id="IPR049789">
    <property type="entry name" value="ArsI/CadI-like"/>
</dbReference>
<dbReference type="NCBIfam" id="NF041414">
    <property type="entry name" value="ArsI_CadI_VOC"/>
    <property type="match status" value="1"/>
</dbReference>
<keyword evidence="3" id="KW-1185">Reference proteome</keyword>
<dbReference type="InterPro" id="IPR052393">
    <property type="entry name" value="Cadmium-induced_rsp"/>
</dbReference>
<dbReference type="RefSeq" id="WP_301416995.1">
    <property type="nucleotide sequence ID" value="NZ_CP098023.1"/>
</dbReference>
<dbReference type="InterPro" id="IPR037523">
    <property type="entry name" value="VOC_core"/>
</dbReference>
<dbReference type="InterPro" id="IPR029068">
    <property type="entry name" value="Glyas_Bleomycin-R_OHBP_Dase"/>
</dbReference>
<feature type="domain" description="VOC" evidence="1">
    <location>
        <begin position="2"/>
        <end position="115"/>
    </location>
</feature>
<proteinExistence type="predicted"/>
<name>A0ABY9EDN1_9GAMM</name>
<dbReference type="InterPro" id="IPR004360">
    <property type="entry name" value="Glyas_Fos-R_dOase_dom"/>
</dbReference>
<accession>A0ABY9EDN1</accession>
<sequence length="157" mass="17730">MKRLHIHIGVENITDSIKFYSALFDAKPVKIKHGYAKWLLDDPCINFAISTYAKSGVDHLGLQMDDKRELELIRQRLKKAEMSPFDEGETLCCYAHSDKSWVTDPAGIAWEAYQTLKDIHYFSGNASSAEKTNGKSQPKGQPECCKNPSKAMDRCCL</sequence>
<dbReference type="Pfam" id="PF00903">
    <property type="entry name" value="Glyoxalase"/>
    <property type="match status" value="1"/>
</dbReference>
<evidence type="ECO:0000259" key="1">
    <source>
        <dbReference type="PROSITE" id="PS51819"/>
    </source>
</evidence>
<reference evidence="2 3" key="1">
    <citation type="submission" date="2022-05" db="EMBL/GenBank/DDBJ databases">
        <title>Microbulbifer sp. nov., isolated from sponge.</title>
        <authorList>
            <person name="Gao L."/>
        </authorList>
    </citation>
    <scope>NUCLEOTIDE SEQUENCE [LARGE SCALE GENOMIC DNA]</scope>
    <source>
        <strain evidence="2 3">MI-G</strain>
    </source>
</reference>
<dbReference type="PANTHER" id="PTHR41294">
    <property type="entry name" value="CADMIUM-INDUCED PROTEIN CADI"/>
    <property type="match status" value="1"/>
</dbReference>